<dbReference type="RefSeq" id="XP_033537320.1">
    <property type="nucleotide sequence ID" value="XM_033677940.1"/>
</dbReference>
<reference evidence="5" key="3">
    <citation type="submission" date="2025-04" db="UniProtKB">
        <authorList>
            <consortium name="RefSeq"/>
        </authorList>
    </citation>
    <scope>IDENTIFICATION</scope>
    <source>
        <strain evidence="5">CBS 781.70</strain>
    </source>
</reference>
<protein>
    <submittedName>
        <fullName evidence="3 5">Uncharacterized protein</fullName>
    </submittedName>
</protein>
<dbReference type="EMBL" id="ML975151">
    <property type="protein sequence ID" value="KAF1815689.1"/>
    <property type="molecule type" value="Genomic_DNA"/>
</dbReference>
<gene>
    <name evidence="3 5" type="ORF">P152DRAFT_446728</name>
</gene>
<reference evidence="5" key="2">
    <citation type="submission" date="2020-04" db="EMBL/GenBank/DDBJ databases">
        <authorList>
            <consortium name="NCBI Genome Project"/>
        </authorList>
    </citation>
    <scope>NUCLEOTIDE SEQUENCE</scope>
    <source>
        <strain evidence="5">CBS 781.70</strain>
    </source>
</reference>
<dbReference type="Proteomes" id="UP000504638">
    <property type="component" value="Unplaced"/>
</dbReference>
<organism evidence="3">
    <name type="scientific">Eremomyces bilateralis CBS 781.70</name>
    <dbReference type="NCBI Taxonomy" id="1392243"/>
    <lineage>
        <taxon>Eukaryota</taxon>
        <taxon>Fungi</taxon>
        <taxon>Dikarya</taxon>
        <taxon>Ascomycota</taxon>
        <taxon>Pezizomycotina</taxon>
        <taxon>Dothideomycetes</taxon>
        <taxon>Dothideomycetes incertae sedis</taxon>
        <taxon>Eremomycetales</taxon>
        <taxon>Eremomycetaceae</taxon>
        <taxon>Eremomyces</taxon>
    </lineage>
</organism>
<evidence type="ECO:0000313" key="5">
    <source>
        <dbReference type="RefSeq" id="XP_033537320.1"/>
    </source>
</evidence>
<keyword evidence="1" id="KW-0175">Coiled coil</keyword>
<proteinExistence type="predicted"/>
<feature type="region of interest" description="Disordered" evidence="2">
    <location>
        <begin position="41"/>
        <end position="69"/>
    </location>
</feature>
<dbReference type="AlphaFoldDB" id="A0A6G1GCV4"/>
<evidence type="ECO:0000313" key="3">
    <source>
        <dbReference type="EMBL" id="KAF1815689.1"/>
    </source>
</evidence>
<accession>A0A6G1GCV4</accession>
<sequence>MCPRIVFRNPDLFHHHGLHLNCFSAQGREATMSDTHKHDIEHAPHVDGRNDAASSGLAFAKPTNPEGPAREWQEIFAKSLRSDSDDHNLHPEGPPQFTSKAQARYRGFNDALLASIRWQVAPANHPESPATEEYRANLLSGMVIKGQELLDDDCKSIKDTLRWEIDWVKNEQKGLEKKLRALVRREAEFEAEERVLEQNLELARRELEKSERKV</sequence>
<feature type="compositionally biased region" description="Basic and acidic residues" evidence="2">
    <location>
        <begin position="41"/>
        <end position="50"/>
    </location>
</feature>
<feature type="coiled-coil region" evidence="1">
    <location>
        <begin position="172"/>
        <end position="213"/>
    </location>
</feature>
<evidence type="ECO:0000313" key="4">
    <source>
        <dbReference type="Proteomes" id="UP000504638"/>
    </source>
</evidence>
<dbReference type="GeneID" id="54418510"/>
<evidence type="ECO:0000256" key="2">
    <source>
        <dbReference type="SAM" id="MobiDB-lite"/>
    </source>
</evidence>
<name>A0A6G1GCV4_9PEZI</name>
<reference evidence="3 5" key="1">
    <citation type="submission" date="2020-01" db="EMBL/GenBank/DDBJ databases">
        <authorList>
            <consortium name="DOE Joint Genome Institute"/>
            <person name="Haridas S."/>
            <person name="Albert R."/>
            <person name="Binder M."/>
            <person name="Bloem J."/>
            <person name="Labutti K."/>
            <person name="Salamov A."/>
            <person name="Andreopoulos B."/>
            <person name="Baker S.E."/>
            <person name="Barry K."/>
            <person name="Bills G."/>
            <person name="Bluhm B.H."/>
            <person name="Cannon C."/>
            <person name="Castanera R."/>
            <person name="Culley D.E."/>
            <person name="Daum C."/>
            <person name="Ezra D."/>
            <person name="Gonzalez J.B."/>
            <person name="Henrissat B."/>
            <person name="Kuo A."/>
            <person name="Liang C."/>
            <person name="Lipzen A."/>
            <person name="Lutzoni F."/>
            <person name="Magnuson J."/>
            <person name="Mondo S."/>
            <person name="Nolan M."/>
            <person name="Ohm R."/>
            <person name="Pangilinan J."/>
            <person name="Park H.-J."/>
            <person name="Ramirez L."/>
            <person name="Alfaro M."/>
            <person name="Sun H."/>
            <person name="Tritt A."/>
            <person name="Yoshinaga Y."/>
            <person name="Zwiers L.-H."/>
            <person name="Turgeon B.G."/>
            <person name="Goodwin S.B."/>
            <person name="Spatafora J.W."/>
            <person name="Crous P.W."/>
            <person name="Grigoriev I.V."/>
        </authorList>
    </citation>
    <scope>NUCLEOTIDE SEQUENCE</scope>
    <source>
        <strain evidence="3 5">CBS 781.70</strain>
    </source>
</reference>
<evidence type="ECO:0000256" key="1">
    <source>
        <dbReference type="SAM" id="Coils"/>
    </source>
</evidence>
<keyword evidence="4" id="KW-1185">Reference proteome</keyword>